<evidence type="ECO:0000313" key="1">
    <source>
        <dbReference type="EMBL" id="KAJ3520774.1"/>
    </source>
</evidence>
<protein>
    <submittedName>
        <fullName evidence="1">Uncharacterized protein</fullName>
    </submittedName>
</protein>
<reference evidence="1" key="1">
    <citation type="submission" date="2022-07" db="EMBL/GenBank/DDBJ databases">
        <title>Genome Sequence of Phlebia brevispora.</title>
        <authorList>
            <person name="Buettner E."/>
        </authorList>
    </citation>
    <scope>NUCLEOTIDE SEQUENCE</scope>
    <source>
        <strain evidence="1">MPL23</strain>
    </source>
</reference>
<dbReference type="EMBL" id="JANHOG010002702">
    <property type="protein sequence ID" value="KAJ3520774.1"/>
    <property type="molecule type" value="Genomic_DNA"/>
</dbReference>
<proteinExistence type="predicted"/>
<comment type="caution">
    <text evidence="1">The sequence shown here is derived from an EMBL/GenBank/DDBJ whole genome shotgun (WGS) entry which is preliminary data.</text>
</comment>
<evidence type="ECO:0000313" key="2">
    <source>
        <dbReference type="Proteomes" id="UP001148662"/>
    </source>
</evidence>
<organism evidence="1 2">
    <name type="scientific">Phlebia brevispora</name>
    <dbReference type="NCBI Taxonomy" id="194682"/>
    <lineage>
        <taxon>Eukaryota</taxon>
        <taxon>Fungi</taxon>
        <taxon>Dikarya</taxon>
        <taxon>Basidiomycota</taxon>
        <taxon>Agaricomycotina</taxon>
        <taxon>Agaricomycetes</taxon>
        <taxon>Polyporales</taxon>
        <taxon>Meruliaceae</taxon>
        <taxon>Phlebia</taxon>
    </lineage>
</organism>
<keyword evidence="2" id="KW-1185">Reference proteome</keyword>
<sequence length="86" mass="10103">MPLLRRRRRHTAQIKRPDPPVWVPKRSVPSPIQMAPQTVETGKSTVAYNANEHTLSVKYTLEIYASLDRVWYIVLDSMWDTWNPIQ</sequence>
<gene>
    <name evidence="1" type="ORF">NM688_g9116</name>
</gene>
<accession>A0ACC1RJ94</accession>
<dbReference type="Proteomes" id="UP001148662">
    <property type="component" value="Unassembled WGS sequence"/>
</dbReference>
<name>A0ACC1RJ94_9APHY</name>